<dbReference type="VEuPathDB" id="ToxoDB:cyc_04207"/>
<dbReference type="InParanoid" id="A0A1D3CY57"/>
<evidence type="ECO:0000313" key="2">
    <source>
        <dbReference type="EMBL" id="OEH76137.1"/>
    </source>
</evidence>
<feature type="region of interest" description="Disordered" evidence="1">
    <location>
        <begin position="1"/>
        <end position="39"/>
    </location>
</feature>
<sequence length="94" mass="9545">MADMGPPELRKYSLSKPLARDEGEKRRTGGRKDWSGGEALGSICKRPINCAAAAAASVSAALPERGAPGETGEIPALRGWLRAAAAAAAAANAT</sequence>
<keyword evidence="3" id="KW-1185">Reference proteome</keyword>
<reference evidence="2 3" key="1">
    <citation type="journal article" date="2016" name="BMC Genomics">
        <title>Comparative genomics reveals Cyclospora cayetanensis possesses coccidia-like metabolism and invasion components but unique surface antigens.</title>
        <authorList>
            <person name="Liu S."/>
            <person name="Wang L."/>
            <person name="Zheng H."/>
            <person name="Xu Z."/>
            <person name="Roellig D.M."/>
            <person name="Li N."/>
            <person name="Frace M.A."/>
            <person name="Tang K."/>
            <person name="Arrowood M.J."/>
            <person name="Moss D.M."/>
            <person name="Zhang L."/>
            <person name="Feng Y."/>
            <person name="Xiao L."/>
        </authorList>
    </citation>
    <scope>NUCLEOTIDE SEQUENCE [LARGE SCALE GENOMIC DNA]</scope>
    <source>
        <strain evidence="2 3">CHN_HEN01</strain>
    </source>
</reference>
<accession>A0A1D3CY57</accession>
<feature type="compositionally biased region" description="Basic and acidic residues" evidence="1">
    <location>
        <begin position="18"/>
        <end position="35"/>
    </location>
</feature>
<proteinExistence type="predicted"/>
<dbReference type="EMBL" id="JROU02001522">
    <property type="protein sequence ID" value="OEH76137.1"/>
    <property type="molecule type" value="Genomic_DNA"/>
</dbReference>
<comment type="caution">
    <text evidence="2">The sequence shown here is derived from an EMBL/GenBank/DDBJ whole genome shotgun (WGS) entry which is preliminary data.</text>
</comment>
<organism evidence="2 3">
    <name type="scientific">Cyclospora cayetanensis</name>
    <dbReference type="NCBI Taxonomy" id="88456"/>
    <lineage>
        <taxon>Eukaryota</taxon>
        <taxon>Sar</taxon>
        <taxon>Alveolata</taxon>
        <taxon>Apicomplexa</taxon>
        <taxon>Conoidasida</taxon>
        <taxon>Coccidia</taxon>
        <taxon>Eucoccidiorida</taxon>
        <taxon>Eimeriorina</taxon>
        <taxon>Eimeriidae</taxon>
        <taxon>Cyclospora</taxon>
    </lineage>
</organism>
<evidence type="ECO:0000256" key="1">
    <source>
        <dbReference type="SAM" id="MobiDB-lite"/>
    </source>
</evidence>
<name>A0A1D3CY57_9EIME</name>
<evidence type="ECO:0000313" key="3">
    <source>
        <dbReference type="Proteomes" id="UP000095192"/>
    </source>
</evidence>
<dbReference type="AlphaFoldDB" id="A0A1D3CY57"/>
<protein>
    <submittedName>
        <fullName evidence="2">Uncharacterized protein</fullName>
    </submittedName>
</protein>
<gene>
    <name evidence="2" type="ORF">cyc_04207</name>
</gene>
<dbReference type="Proteomes" id="UP000095192">
    <property type="component" value="Unassembled WGS sequence"/>
</dbReference>